<accession>A0A1Y6CX71</accession>
<dbReference type="EMBL" id="FWZT01000036">
    <property type="protein sequence ID" value="SMF81224.1"/>
    <property type="molecule type" value="Genomic_DNA"/>
</dbReference>
<dbReference type="STRING" id="1513793.SAMN06296036_13631"/>
<sequence length="74" mass="8533">MSLATKGIDPVARRQQEDDFKILQAKARRAFAKGDPTPIPTAHVHEYYMAQMKEAWSKNFRFDSEVMVLVSTEF</sequence>
<name>A0A1Y6CX71_9BACT</name>
<gene>
    <name evidence="1" type="ORF">SAMN06296036_13631</name>
</gene>
<dbReference type="AlphaFoldDB" id="A0A1Y6CX71"/>
<evidence type="ECO:0000313" key="2">
    <source>
        <dbReference type="Proteomes" id="UP000192907"/>
    </source>
</evidence>
<protein>
    <submittedName>
        <fullName evidence="1">Uncharacterized protein</fullName>
    </submittedName>
</protein>
<keyword evidence="2" id="KW-1185">Reference proteome</keyword>
<reference evidence="2" key="1">
    <citation type="submission" date="2017-04" db="EMBL/GenBank/DDBJ databases">
        <authorList>
            <person name="Varghese N."/>
            <person name="Submissions S."/>
        </authorList>
    </citation>
    <scope>NUCLEOTIDE SEQUENCE [LARGE SCALE GENOMIC DNA]</scope>
    <source>
        <strain evidence="2">RKEM611</strain>
    </source>
</reference>
<proteinExistence type="predicted"/>
<dbReference type="RefSeq" id="WP_132325866.1">
    <property type="nucleotide sequence ID" value="NZ_FWZT01000036.1"/>
</dbReference>
<dbReference type="Proteomes" id="UP000192907">
    <property type="component" value="Unassembled WGS sequence"/>
</dbReference>
<evidence type="ECO:0000313" key="1">
    <source>
        <dbReference type="EMBL" id="SMF81224.1"/>
    </source>
</evidence>
<organism evidence="1 2">
    <name type="scientific">Pseudobacteriovorax antillogorgiicola</name>
    <dbReference type="NCBI Taxonomy" id="1513793"/>
    <lineage>
        <taxon>Bacteria</taxon>
        <taxon>Pseudomonadati</taxon>
        <taxon>Bdellovibrionota</taxon>
        <taxon>Oligoflexia</taxon>
        <taxon>Oligoflexales</taxon>
        <taxon>Pseudobacteriovoracaceae</taxon>
        <taxon>Pseudobacteriovorax</taxon>
    </lineage>
</organism>